<dbReference type="EMBL" id="JBHSBW010000007">
    <property type="protein sequence ID" value="MFC4210883.1"/>
    <property type="molecule type" value="Genomic_DNA"/>
</dbReference>
<dbReference type="SUPFAM" id="SSF51182">
    <property type="entry name" value="RmlC-like cupins"/>
    <property type="match status" value="1"/>
</dbReference>
<dbReference type="Pfam" id="PF07883">
    <property type="entry name" value="Cupin_2"/>
    <property type="match status" value="1"/>
</dbReference>
<dbReference type="Proteomes" id="UP001595789">
    <property type="component" value="Unassembled WGS sequence"/>
</dbReference>
<name>A0ABV8P9T6_9SPHI</name>
<dbReference type="InterPro" id="IPR014710">
    <property type="entry name" value="RmlC-like_jellyroll"/>
</dbReference>
<dbReference type="RefSeq" id="WP_378983171.1">
    <property type="nucleotide sequence ID" value="NZ_JBHSBW010000007.1"/>
</dbReference>
<protein>
    <submittedName>
        <fullName evidence="2">Cupin domain-containing protein</fullName>
    </submittedName>
</protein>
<proteinExistence type="predicted"/>
<organism evidence="2 3">
    <name type="scientific">Pedobacter lithocola</name>
    <dbReference type="NCBI Taxonomy" id="1908239"/>
    <lineage>
        <taxon>Bacteria</taxon>
        <taxon>Pseudomonadati</taxon>
        <taxon>Bacteroidota</taxon>
        <taxon>Sphingobacteriia</taxon>
        <taxon>Sphingobacteriales</taxon>
        <taxon>Sphingobacteriaceae</taxon>
        <taxon>Pedobacter</taxon>
    </lineage>
</organism>
<feature type="domain" description="Cupin type-2" evidence="1">
    <location>
        <begin position="126"/>
        <end position="185"/>
    </location>
</feature>
<gene>
    <name evidence="2" type="ORF">ACFOWA_06810</name>
</gene>
<dbReference type="InterPro" id="IPR013096">
    <property type="entry name" value="Cupin_2"/>
</dbReference>
<dbReference type="InterPro" id="IPR011051">
    <property type="entry name" value="RmlC_Cupin_sf"/>
</dbReference>
<evidence type="ECO:0000313" key="3">
    <source>
        <dbReference type="Proteomes" id="UP001595789"/>
    </source>
</evidence>
<evidence type="ECO:0000259" key="1">
    <source>
        <dbReference type="Pfam" id="PF07883"/>
    </source>
</evidence>
<evidence type="ECO:0000313" key="2">
    <source>
        <dbReference type="EMBL" id="MFC4210883.1"/>
    </source>
</evidence>
<sequence length="195" mass="21947">MDILESGLLELYVLNLLEGDELSQVENLRLTSSAVRDEINKIELFFEQDALQHSVSVSTEIDAQMLKLFNQLNSKTDLDISNLPLIDEDTNYQNWLSLIENLIPRNGVDGTFTHLLTANDKVMQMLVVSEIDIKEEIHENELESFLILEGTCICTIDNSDFNMAAGDYMSIPLHKSHTVKITSPSVTAILQHIAL</sequence>
<dbReference type="Gene3D" id="2.60.120.10">
    <property type="entry name" value="Jelly Rolls"/>
    <property type="match status" value="1"/>
</dbReference>
<keyword evidence="3" id="KW-1185">Reference proteome</keyword>
<comment type="caution">
    <text evidence="2">The sequence shown here is derived from an EMBL/GenBank/DDBJ whole genome shotgun (WGS) entry which is preliminary data.</text>
</comment>
<accession>A0ABV8P9T6</accession>
<reference evidence="3" key="1">
    <citation type="journal article" date="2019" name="Int. J. Syst. Evol. Microbiol.">
        <title>The Global Catalogue of Microorganisms (GCM) 10K type strain sequencing project: providing services to taxonomists for standard genome sequencing and annotation.</title>
        <authorList>
            <consortium name="The Broad Institute Genomics Platform"/>
            <consortium name="The Broad Institute Genome Sequencing Center for Infectious Disease"/>
            <person name="Wu L."/>
            <person name="Ma J."/>
        </authorList>
    </citation>
    <scope>NUCLEOTIDE SEQUENCE [LARGE SCALE GENOMIC DNA]</scope>
    <source>
        <strain evidence="3">CCM 8691</strain>
    </source>
</reference>